<evidence type="ECO:0000256" key="1">
    <source>
        <dbReference type="SAM" id="MobiDB-lite"/>
    </source>
</evidence>
<organism evidence="2 3">
    <name type="scientific">Colletotrichum shisoi</name>
    <dbReference type="NCBI Taxonomy" id="2078593"/>
    <lineage>
        <taxon>Eukaryota</taxon>
        <taxon>Fungi</taxon>
        <taxon>Dikarya</taxon>
        <taxon>Ascomycota</taxon>
        <taxon>Pezizomycotina</taxon>
        <taxon>Sordariomycetes</taxon>
        <taxon>Hypocreomycetidae</taxon>
        <taxon>Glomerellales</taxon>
        <taxon>Glomerellaceae</taxon>
        <taxon>Colletotrichum</taxon>
        <taxon>Colletotrichum destructivum species complex</taxon>
    </lineage>
</organism>
<comment type="caution">
    <text evidence="2">The sequence shown here is derived from an EMBL/GenBank/DDBJ whole genome shotgun (WGS) entry which is preliminary data.</text>
</comment>
<gene>
    <name evidence="2" type="ORF">CSHISOI_03635</name>
</gene>
<feature type="region of interest" description="Disordered" evidence="1">
    <location>
        <begin position="1"/>
        <end position="40"/>
    </location>
</feature>
<evidence type="ECO:0000313" key="3">
    <source>
        <dbReference type="Proteomes" id="UP000326340"/>
    </source>
</evidence>
<feature type="compositionally biased region" description="Low complexity" evidence="1">
    <location>
        <begin position="1"/>
        <end position="12"/>
    </location>
</feature>
<reference evidence="2 3" key="1">
    <citation type="journal article" date="2019" name="Sci. Rep.">
        <title>Colletotrichum shisoi sp. nov., an anthracnose pathogen of Perilla frutescens in Japan: molecular phylogenetic, morphological and genomic evidence.</title>
        <authorList>
            <person name="Gan P."/>
            <person name="Tsushima A."/>
            <person name="Hiroyama R."/>
            <person name="Narusaka M."/>
            <person name="Takano Y."/>
            <person name="Narusaka Y."/>
            <person name="Kawaradani M."/>
            <person name="Damm U."/>
            <person name="Shirasu K."/>
        </authorList>
    </citation>
    <scope>NUCLEOTIDE SEQUENCE [LARGE SCALE GENOMIC DNA]</scope>
    <source>
        <strain evidence="2 3">PG-2018a</strain>
    </source>
</reference>
<sequence length="85" mass="9599">MLSSSHSPSRVPSQRDHEELPPSEACPIPTLKLQPTKPSRELFKNDTRSSWISCCNGLRRGLQTEPQMSSRFNSGQARQPLIHDE</sequence>
<protein>
    <submittedName>
        <fullName evidence="2">Uncharacterized protein</fullName>
    </submittedName>
</protein>
<dbReference type="EMBL" id="PUHP01000226">
    <property type="protein sequence ID" value="TQN71854.1"/>
    <property type="molecule type" value="Genomic_DNA"/>
</dbReference>
<name>A0A5Q4C001_9PEZI</name>
<dbReference type="AlphaFoldDB" id="A0A5Q4C001"/>
<feature type="region of interest" description="Disordered" evidence="1">
    <location>
        <begin position="62"/>
        <end position="85"/>
    </location>
</feature>
<dbReference type="Proteomes" id="UP000326340">
    <property type="component" value="Unassembled WGS sequence"/>
</dbReference>
<feature type="compositionally biased region" description="Polar residues" evidence="1">
    <location>
        <begin position="64"/>
        <end position="77"/>
    </location>
</feature>
<proteinExistence type="predicted"/>
<keyword evidence="3" id="KW-1185">Reference proteome</keyword>
<evidence type="ECO:0000313" key="2">
    <source>
        <dbReference type="EMBL" id="TQN71854.1"/>
    </source>
</evidence>
<accession>A0A5Q4C001</accession>